<dbReference type="InterPro" id="IPR001547">
    <property type="entry name" value="Glyco_hydro_5"/>
</dbReference>
<dbReference type="InterPro" id="IPR017853">
    <property type="entry name" value="GH"/>
</dbReference>
<keyword evidence="5" id="KW-0732">Signal</keyword>
<evidence type="ECO:0000256" key="5">
    <source>
        <dbReference type="SAM" id="SignalP"/>
    </source>
</evidence>
<evidence type="ECO:0000259" key="6">
    <source>
        <dbReference type="Pfam" id="PF00150"/>
    </source>
</evidence>
<feature type="signal peptide" evidence="5">
    <location>
        <begin position="1"/>
        <end position="21"/>
    </location>
</feature>
<protein>
    <submittedName>
        <fullName evidence="7">Glycoside hydrolase family 5 protein</fullName>
    </submittedName>
</protein>
<dbReference type="OMA" id="KSINYEH"/>
<keyword evidence="8" id="KW-1185">Reference proteome</keyword>
<dbReference type="SUPFAM" id="SSF51445">
    <property type="entry name" value="(Trans)glycosidases"/>
    <property type="match status" value="1"/>
</dbReference>
<evidence type="ECO:0000313" key="8">
    <source>
        <dbReference type="Proteomes" id="UP000007431"/>
    </source>
</evidence>
<dbReference type="STRING" id="578458.D8PK92"/>
<dbReference type="AlphaFoldDB" id="D8PK92"/>
<dbReference type="GO" id="GO:0009986">
    <property type="term" value="C:cell surface"/>
    <property type="evidence" value="ECO:0007669"/>
    <property type="project" value="TreeGrafter"/>
</dbReference>
<dbReference type="eggNOG" id="ENOG502QPYU">
    <property type="taxonomic scope" value="Eukaryota"/>
</dbReference>
<feature type="domain" description="Glycoside hydrolase family 5" evidence="6">
    <location>
        <begin position="77"/>
        <end position="307"/>
    </location>
</feature>
<sequence length="431" mass="48715">MPRSLLSLTVLGLSLFLRSAALQKRQWDTQDKIHGVNLGGWLVLEPWITPSLFEATGNDKIIDEWTFGELQDREAATAALKAHWDSWITEDDFRQIAEAGLTHVRLPIGYWAFETGPGEPYISGQIPYLQKALDWAAKYGLKVNVDLHGAPGSQNGFDNSGQKMDKPGWAYNETNVARTEAVLQNMTELVKDFEAASIIAPLNECLGYAGLGLILRFKYWQDSYDIVSKTAPQKTVMIHDVFNTSDYWADYWADKTYGSAMIDTHFYQVFVVDQLKWNFRQHIEHVCERASNVTATALPTVVGEWTLALTDCAKYLNGLGVGARWDGTYPDTHRLGSCDKWTGTGDKFDDKYREQLRAFRDAQVSTWLQGQGYFFWTWKAEEAAEWSYQDGLKYGWIPKDPNELKYPDICSDPGSILSIGLDLDLDVSVGL</sequence>
<evidence type="ECO:0000256" key="1">
    <source>
        <dbReference type="ARBA" id="ARBA00005641"/>
    </source>
</evidence>
<keyword evidence="3 4" id="KW-0326">Glycosidase</keyword>
<evidence type="ECO:0000256" key="2">
    <source>
        <dbReference type="ARBA" id="ARBA00022801"/>
    </source>
</evidence>
<name>D8PK92_SCHCM</name>
<reference evidence="7 8" key="1">
    <citation type="journal article" date="2010" name="Nat. Biotechnol.">
        <title>Genome sequence of the model mushroom Schizophyllum commune.</title>
        <authorList>
            <person name="Ohm R.A."/>
            <person name="de Jong J.F."/>
            <person name="Lugones L.G."/>
            <person name="Aerts A."/>
            <person name="Kothe E."/>
            <person name="Stajich J.E."/>
            <person name="de Vries R.P."/>
            <person name="Record E."/>
            <person name="Levasseur A."/>
            <person name="Baker S.E."/>
            <person name="Bartholomew K.A."/>
            <person name="Coutinho P.M."/>
            <person name="Erdmann S."/>
            <person name="Fowler T.J."/>
            <person name="Gathman A.C."/>
            <person name="Lombard V."/>
            <person name="Henrissat B."/>
            <person name="Knabe N."/>
            <person name="Kuees U."/>
            <person name="Lilly W.W."/>
            <person name="Lindquist E."/>
            <person name="Lucas S."/>
            <person name="Magnuson J.K."/>
            <person name="Piumi F."/>
            <person name="Raudaskoski M."/>
            <person name="Salamov A."/>
            <person name="Schmutz J."/>
            <person name="Schwarze F.W.M.R."/>
            <person name="vanKuyk P.A."/>
            <person name="Horton J.S."/>
            <person name="Grigoriev I.V."/>
            <person name="Woesten H.A.B."/>
        </authorList>
    </citation>
    <scope>NUCLEOTIDE SEQUENCE [LARGE SCALE GENOMIC DNA]</scope>
    <source>
        <strain evidence="8">H4-8 / FGSC 9210</strain>
    </source>
</reference>
<dbReference type="PANTHER" id="PTHR31297">
    <property type="entry name" value="GLUCAN ENDO-1,6-BETA-GLUCOSIDASE B"/>
    <property type="match status" value="1"/>
</dbReference>
<dbReference type="InterPro" id="IPR050386">
    <property type="entry name" value="Glycosyl_hydrolase_5"/>
</dbReference>
<evidence type="ECO:0000256" key="4">
    <source>
        <dbReference type="RuleBase" id="RU361153"/>
    </source>
</evidence>
<keyword evidence="2 4" id="KW-0378">Hydrolase</keyword>
<dbReference type="VEuPathDB" id="FungiDB:SCHCODRAFT_02564777"/>
<dbReference type="PANTHER" id="PTHR31297:SF42">
    <property type="entry name" value="GLYCOSIDE HYDROLASE FAMILY 5 DOMAIN-CONTAINING PROTEIN"/>
    <property type="match status" value="1"/>
</dbReference>
<dbReference type="InParanoid" id="D8PK92"/>
<dbReference type="Gene3D" id="3.20.20.80">
    <property type="entry name" value="Glycosidases"/>
    <property type="match status" value="1"/>
</dbReference>
<comment type="similarity">
    <text evidence="1 4">Belongs to the glycosyl hydrolase 5 (cellulase A) family.</text>
</comment>
<dbReference type="HOGENOM" id="CLU_004624_0_2_1"/>
<dbReference type="FunCoup" id="D8PK92">
    <property type="interactions" value="35"/>
</dbReference>
<dbReference type="Proteomes" id="UP000007431">
    <property type="component" value="Unassembled WGS sequence"/>
</dbReference>
<accession>D8PK92</accession>
<feature type="chain" id="PRO_5003120145" evidence="5">
    <location>
        <begin position="22"/>
        <end position="431"/>
    </location>
</feature>
<evidence type="ECO:0000313" key="7">
    <source>
        <dbReference type="EMBL" id="EFJ03980.1"/>
    </source>
</evidence>
<dbReference type="EMBL" id="GL377302">
    <property type="protein sequence ID" value="EFJ03980.1"/>
    <property type="molecule type" value="Genomic_DNA"/>
</dbReference>
<evidence type="ECO:0000256" key="3">
    <source>
        <dbReference type="ARBA" id="ARBA00023295"/>
    </source>
</evidence>
<gene>
    <name evidence="7" type="ORF">SCHCODRAFT_46720</name>
</gene>
<dbReference type="GO" id="GO:0009251">
    <property type="term" value="P:glucan catabolic process"/>
    <property type="evidence" value="ECO:0007669"/>
    <property type="project" value="TreeGrafter"/>
</dbReference>
<dbReference type="GO" id="GO:0008422">
    <property type="term" value="F:beta-glucosidase activity"/>
    <property type="evidence" value="ECO:0007669"/>
    <property type="project" value="TreeGrafter"/>
</dbReference>
<dbReference type="Pfam" id="PF00150">
    <property type="entry name" value="Cellulase"/>
    <property type="match status" value="1"/>
</dbReference>
<dbReference type="GO" id="GO:0005576">
    <property type="term" value="C:extracellular region"/>
    <property type="evidence" value="ECO:0007669"/>
    <property type="project" value="TreeGrafter"/>
</dbReference>
<organism evidence="8">
    <name type="scientific">Schizophyllum commune (strain H4-8 / FGSC 9210)</name>
    <name type="common">Split gill fungus</name>
    <dbReference type="NCBI Taxonomy" id="578458"/>
    <lineage>
        <taxon>Eukaryota</taxon>
        <taxon>Fungi</taxon>
        <taxon>Dikarya</taxon>
        <taxon>Basidiomycota</taxon>
        <taxon>Agaricomycotina</taxon>
        <taxon>Agaricomycetes</taxon>
        <taxon>Agaricomycetidae</taxon>
        <taxon>Agaricales</taxon>
        <taxon>Schizophyllaceae</taxon>
        <taxon>Schizophyllum</taxon>
    </lineage>
</organism>
<proteinExistence type="inferred from homology"/>